<dbReference type="PANTHER" id="PTHR40053">
    <property type="entry name" value="SPORULATION-CONTROL PROTEIN SPO0M"/>
    <property type="match status" value="1"/>
</dbReference>
<keyword evidence="4" id="KW-1185">Reference proteome</keyword>
<keyword evidence="2" id="KW-0812">Transmembrane</keyword>
<organism evidence="3 4">
    <name type="scientific">Lentzea flava</name>
    <dbReference type="NCBI Taxonomy" id="103732"/>
    <lineage>
        <taxon>Bacteria</taxon>
        <taxon>Bacillati</taxon>
        <taxon>Actinomycetota</taxon>
        <taxon>Actinomycetes</taxon>
        <taxon>Pseudonocardiales</taxon>
        <taxon>Pseudonocardiaceae</taxon>
        <taxon>Lentzea</taxon>
    </lineage>
</organism>
<accession>A0ABQ2VAG7</accession>
<dbReference type="Proteomes" id="UP000649573">
    <property type="component" value="Unassembled WGS sequence"/>
</dbReference>
<gene>
    <name evidence="3" type="ORF">GCM10010178_80320</name>
</gene>
<reference evidence="4" key="1">
    <citation type="journal article" date="2019" name="Int. J. Syst. Evol. Microbiol.">
        <title>The Global Catalogue of Microorganisms (GCM) 10K type strain sequencing project: providing services to taxonomists for standard genome sequencing and annotation.</title>
        <authorList>
            <consortium name="The Broad Institute Genomics Platform"/>
            <consortium name="The Broad Institute Genome Sequencing Center for Infectious Disease"/>
            <person name="Wu L."/>
            <person name="Ma J."/>
        </authorList>
    </citation>
    <scope>NUCLEOTIDE SEQUENCE [LARGE SCALE GENOMIC DNA]</scope>
    <source>
        <strain evidence="4">JCM 3296</strain>
    </source>
</reference>
<dbReference type="PANTHER" id="PTHR40053:SF1">
    <property type="entry name" value="SPORULATION-CONTROL PROTEIN SPO0M"/>
    <property type="match status" value="1"/>
</dbReference>
<evidence type="ECO:0000256" key="2">
    <source>
        <dbReference type="SAM" id="Phobius"/>
    </source>
</evidence>
<protein>
    <submittedName>
        <fullName evidence="3">Sporulation protein</fullName>
    </submittedName>
</protein>
<dbReference type="InterPro" id="IPR009776">
    <property type="entry name" value="Spore_0_M"/>
</dbReference>
<keyword evidence="2" id="KW-1133">Transmembrane helix</keyword>
<feature type="transmembrane region" description="Helical" evidence="2">
    <location>
        <begin position="269"/>
        <end position="290"/>
    </location>
</feature>
<name>A0ABQ2VAG7_9PSEU</name>
<dbReference type="RefSeq" id="WP_189259022.1">
    <property type="nucleotide sequence ID" value="NZ_BMRE01000062.1"/>
</dbReference>
<comment type="caution">
    <text evidence="3">The sequence shown here is derived from an EMBL/GenBank/DDBJ whole genome shotgun (WGS) entry which is preliminary data.</text>
</comment>
<evidence type="ECO:0000256" key="1">
    <source>
        <dbReference type="SAM" id="MobiDB-lite"/>
    </source>
</evidence>
<feature type="region of interest" description="Disordered" evidence="1">
    <location>
        <begin position="242"/>
        <end position="263"/>
    </location>
</feature>
<dbReference type="Pfam" id="PF07070">
    <property type="entry name" value="Spo0M"/>
    <property type="match status" value="1"/>
</dbReference>
<sequence>MFNRMLSALGIGGPSVDTVLDSPHAVPGQAITGQVRVQGGSSDTEIGQVALSLVVGHQAEFFRLVVQEGVRVPANQLVSIPFQLTLPWETPITAVGGMQLPGVNVGVRTELTIAGAPDKGDLDPILVGPLPSQNKVLDAFGQLGFTFRGTEIEAGRQELAFFPPAQYAGGVSEVELTFVASADELYVVLEADKRGGGFSSGDTTGQMRISHQEAQVTDWASAITGWLTQVAGRGQLNPAFGHQPAGFGNQGYDHDGHGQRRGPGMGGMMAAGAAGVVGGMVLGGVAGEFFDDED</sequence>
<evidence type="ECO:0000313" key="3">
    <source>
        <dbReference type="EMBL" id="GGU77034.1"/>
    </source>
</evidence>
<dbReference type="EMBL" id="BMRE01000062">
    <property type="protein sequence ID" value="GGU77034.1"/>
    <property type="molecule type" value="Genomic_DNA"/>
</dbReference>
<evidence type="ECO:0000313" key="4">
    <source>
        <dbReference type="Proteomes" id="UP000649573"/>
    </source>
</evidence>
<keyword evidence="2" id="KW-0472">Membrane</keyword>
<proteinExistence type="predicted"/>